<feature type="region of interest" description="Disordered" evidence="1">
    <location>
        <begin position="464"/>
        <end position="576"/>
    </location>
</feature>
<evidence type="ECO:0000313" key="3">
    <source>
        <dbReference type="Proteomes" id="UP000199328"/>
    </source>
</evidence>
<evidence type="ECO:0000313" key="2">
    <source>
        <dbReference type="EMBL" id="SDK34785.1"/>
    </source>
</evidence>
<proteinExistence type="predicted"/>
<dbReference type="InterPro" id="IPR018065">
    <property type="entry name" value="Ribosomal_eL34_CS"/>
</dbReference>
<dbReference type="EMBL" id="FNFV01000002">
    <property type="protein sequence ID" value="SDK34785.1"/>
    <property type="molecule type" value="Genomic_DNA"/>
</dbReference>
<feature type="compositionally biased region" description="Low complexity" evidence="1">
    <location>
        <begin position="535"/>
        <end position="548"/>
    </location>
</feature>
<dbReference type="PROSITE" id="PS01145">
    <property type="entry name" value="RIBOSOMAL_L34E"/>
    <property type="match status" value="1"/>
</dbReference>
<dbReference type="AlphaFoldDB" id="A0A1G9B7E2"/>
<dbReference type="STRING" id="990712.SAMN05216257_102413"/>
<feature type="compositionally biased region" description="Low complexity" evidence="1">
    <location>
        <begin position="166"/>
        <end position="192"/>
    </location>
</feature>
<feature type="region of interest" description="Disordered" evidence="1">
    <location>
        <begin position="665"/>
        <end position="687"/>
    </location>
</feature>
<protein>
    <submittedName>
        <fullName evidence="2">Type IV pilus biogenesis protein PilP</fullName>
    </submittedName>
</protein>
<feature type="compositionally biased region" description="Basic and acidic residues" evidence="1">
    <location>
        <begin position="279"/>
        <end position="290"/>
    </location>
</feature>
<gene>
    <name evidence="2" type="ORF">SAMN05216257_102413</name>
</gene>
<dbReference type="SUPFAM" id="SSF53067">
    <property type="entry name" value="Actin-like ATPase domain"/>
    <property type="match status" value="1"/>
</dbReference>
<feature type="compositionally biased region" description="Low complexity" evidence="1">
    <location>
        <begin position="559"/>
        <end position="568"/>
    </location>
</feature>
<accession>A0A1G9B7E2</accession>
<sequence>MTPNFALNLSHEGITLLHRTGAGWMRVGEVAVDAPDLGRQLQMLRRTASELESGGITTALILPDSQILYTEIHAPGPGDAAREAQIREALDGMTPYALDELVFDWAGEGEVVKVAVVARETLEEAESFAVEHRFNPVCFTAAPDPAKFPGEPDFGPTRHAARLRKPAQAAASQVAPAAPAGAGAVPPGSEEPGSTDTAPPPEQAAPVPAVSFSARHRKGGGDRPAATGAGTPPKLSAQARLSVGVSNAHLGQKPPGDEPGASSGTEVSSPSVAAAPGHENGKARDQRPEAALEETTPPAPRLEHARPRLGPVIPAGSGPALSGRSGKAAETTDKPARPGGRTKPRAAAPSRVTPAASATPAPPVSAKGETARPGKQKPSGPKEATRKPRGPAAILAGWRERLFRPAGPDPKEAEALTIFGARGSPQASARDTARTIGIAISATLVVVLLLVAAIALLRRDGGETVAPEGAEAPTLLPAAREETPAAETATVSLPDFDIALSAPPSEEGSGGLVGADEGPPRGGDEGGTPASRLSEAPTPEAEIALETTPPAPAPGGAGAPVVPDAPDGTAGGESRPLDVARLDDRAALDAANPESPDVSSGAVPPASLIQPMSRELAEAHYARTGIWPLDPDPGVSPRGEALDELYIASIDTRIEMLDAYALPEAGLPRSDQRPATPVPPPPPGTSFELDERGLVLATPEGTLTPEGIIVRAGRPVVVPVPRPEGLSGPARVAPDLERLRQVRPVPRPADLVEGNERSRLGGRSLRELAAIRPQLRPDSPQDFAEEDEDEPTALAVAASVVPQARPGDFARIVEEARARLTVAPPAPDVAPPDTPSVPTRASVAREATLEDAINLRRVNLIGVFGTPSNRRALVRLPSGRLVKVKVGDSLDGGRVAAIDDDAIVYVKGGRTLTLRVPSG</sequence>
<name>A0A1G9B7E2_9RHOB</name>
<evidence type="ECO:0000256" key="1">
    <source>
        <dbReference type="SAM" id="MobiDB-lite"/>
    </source>
</evidence>
<dbReference type="InterPro" id="IPR043129">
    <property type="entry name" value="ATPase_NBD"/>
</dbReference>
<keyword evidence="3" id="KW-1185">Reference proteome</keyword>
<feature type="region of interest" description="Disordered" evidence="1">
    <location>
        <begin position="148"/>
        <end position="396"/>
    </location>
</feature>
<dbReference type="OrthoDB" id="7870459at2"/>
<reference evidence="3" key="1">
    <citation type="submission" date="2016-10" db="EMBL/GenBank/DDBJ databases">
        <authorList>
            <person name="Varghese N."/>
            <person name="Submissions S."/>
        </authorList>
    </citation>
    <scope>NUCLEOTIDE SEQUENCE [LARGE SCALE GENOMIC DNA]</scope>
    <source>
        <strain evidence="3">CGMCC 1.10789</strain>
    </source>
</reference>
<feature type="compositionally biased region" description="Low complexity" evidence="1">
    <location>
        <begin position="345"/>
        <end position="359"/>
    </location>
</feature>
<dbReference type="Proteomes" id="UP000199328">
    <property type="component" value="Unassembled WGS sequence"/>
</dbReference>
<organism evidence="2 3">
    <name type="scientific">Meinhardsimonia xiamenensis</name>
    <dbReference type="NCBI Taxonomy" id="990712"/>
    <lineage>
        <taxon>Bacteria</taxon>
        <taxon>Pseudomonadati</taxon>
        <taxon>Pseudomonadota</taxon>
        <taxon>Alphaproteobacteria</taxon>
        <taxon>Rhodobacterales</taxon>
        <taxon>Paracoccaceae</taxon>
        <taxon>Meinhardsimonia</taxon>
    </lineage>
</organism>
<dbReference type="RefSeq" id="WP_092499120.1">
    <property type="nucleotide sequence ID" value="NZ_FNFV01000002.1"/>
</dbReference>
<feature type="compositionally biased region" description="Polar residues" evidence="1">
    <location>
        <begin position="262"/>
        <end position="271"/>
    </location>
</feature>